<name>A0A1G2RJT1_9BACT</name>
<dbReference type="SUPFAM" id="SSF109635">
    <property type="entry name" value="DnaK suppressor protein DksA, alpha-hairpin domain"/>
    <property type="match status" value="1"/>
</dbReference>
<dbReference type="PROSITE" id="PS51128">
    <property type="entry name" value="ZF_DKSA_2"/>
    <property type="match status" value="1"/>
</dbReference>
<feature type="zinc finger region" description="dksA C4-type" evidence="4">
    <location>
        <begin position="87"/>
        <end position="111"/>
    </location>
</feature>
<dbReference type="Proteomes" id="UP000176917">
    <property type="component" value="Unassembled WGS sequence"/>
</dbReference>
<protein>
    <recommendedName>
        <fullName evidence="5">Zinc finger DksA/TraR C4-type domain-containing protein</fullName>
    </recommendedName>
</protein>
<evidence type="ECO:0000313" key="6">
    <source>
        <dbReference type="EMBL" id="OHA73096.1"/>
    </source>
</evidence>
<evidence type="ECO:0000256" key="2">
    <source>
        <dbReference type="ARBA" id="ARBA00022771"/>
    </source>
</evidence>
<dbReference type="SUPFAM" id="SSF57716">
    <property type="entry name" value="Glucocorticoid receptor-like (DNA-binding domain)"/>
    <property type="match status" value="1"/>
</dbReference>
<sequence length="114" mass="13230">MEEFKKLLIEKKQRIEQELSQFANKDPKLKNDWDSRYPRVQEGGLEEAASEVEQYSETLPVEHSLELQLQDVNAALERIEQGTYGKCENCKKEISKERLQALPEAKLCSECTNK</sequence>
<gene>
    <name evidence="6" type="ORF">A3B24_01635</name>
</gene>
<organism evidence="6 7">
    <name type="scientific">Candidatus Wildermuthbacteria bacterium RIFCSPLOWO2_01_FULL_48_16</name>
    <dbReference type="NCBI Taxonomy" id="1802461"/>
    <lineage>
        <taxon>Bacteria</taxon>
        <taxon>Candidatus Wildermuthiibacteriota</taxon>
    </lineage>
</organism>
<dbReference type="GO" id="GO:0008270">
    <property type="term" value="F:zinc ion binding"/>
    <property type="evidence" value="ECO:0007669"/>
    <property type="project" value="UniProtKB-KW"/>
</dbReference>
<evidence type="ECO:0000313" key="7">
    <source>
        <dbReference type="Proteomes" id="UP000176917"/>
    </source>
</evidence>
<dbReference type="PROSITE" id="PS01102">
    <property type="entry name" value="ZF_DKSA_1"/>
    <property type="match status" value="1"/>
</dbReference>
<comment type="caution">
    <text evidence="6">The sequence shown here is derived from an EMBL/GenBank/DDBJ whole genome shotgun (WGS) entry which is preliminary data.</text>
</comment>
<dbReference type="AlphaFoldDB" id="A0A1G2RJT1"/>
<evidence type="ECO:0000256" key="1">
    <source>
        <dbReference type="ARBA" id="ARBA00022723"/>
    </source>
</evidence>
<feature type="domain" description="Zinc finger DksA/TraR C4-type" evidence="5">
    <location>
        <begin position="82"/>
        <end position="111"/>
    </location>
</feature>
<dbReference type="Gene3D" id="1.20.120.910">
    <property type="entry name" value="DksA, coiled-coil domain"/>
    <property type="match status" value="1"/>
</dbReference>
<dbReference type="Pfam" id="PF01258">
    <property type="entry name" value="zf-dskA_traR"/>
    <property type="match status" value="1"/>
</dbReference>
<evidence type="ECO:0000256" key="3">
    <source>
        <dbReference type="ARBA" id="ARBA00022833"/>
    </source>
</evidence>
<dbReference type="InterPro" id="IPR020458">
    <property type="entry name" value="Znf_DskA_TraR_CS"/>
</dbReference>
<dbReference type="EMBL" id="MHUG01000016">
    <property type="protein sequence ID" value="OHA73096.1"/>
    <property type="molecule type" value="Genomic_DNA"/>
</dbReference>
<dbReference type="STRING" id="1802461.A3B24_01635"/>
<keyword evidence="1" id="KW-0479">Metal-binding</keyword>
<dbReference type="PANTHER" id="PTHR33823">
    <property type="entry name" value="RNA POLYMERASE-BINDING TRANSCRIPTION FACTOR DKSA-RELATED"/>
    <property type="match status" value="1"/>
</dbReference>
<proteinExistence type="predicted"/>
<dbReference type="InterPro" id="IPR037187">
    <property type="entry name" value="DnaK_N"/>
</dbReference>
<reference evidence="6 7" key="1">
    <citation type="journal article" date="2016" name="Nat. Commun.">
        <title>Thousands of microbial genomes shed light on interconnected biogeochemical processes in an aquifer system.</title>
        <authorList>
            <person name="Anantharaman K."/>
            <person name="Brown C.T."/>
            <person name="Hug L.A."/>
            <person name="Sharon I."/>
            <person name="Castelle C.J."/>
            <person name="Probst A.J."/>
            <person name="Thomas B.C."/>
            <person name="Singh A."/>
            <person name="Wilkins M.J."/>
            <person name="Karaoz U."/>
            <person name="Brodie E.L."/>
            <person name="Williams K.H."/>
            <person name="Hubbard S.S."/>
            <person name="Banfield J.F."/>
        </authorList>
    </citation>
    <scope>NUCLEOTIDE SEQUENCE [LARGE SCALE GENOMIC DNA]</scope>
</reference>
<keyword evidence="2" id="KW-0863">Zinc-finger</keyword>
<evidence type="ECO:0000259" key="5">
    <source>
        <dbReference type="Pfam" id="PF01258"/>
    </source>
</evidence>
<accession>A0A1G2RJT1</accession>
<evidence type="ECO:0000256" key="4">
    <source>
        <dbReference type="PROSITE-ProRule" id="PRU00510"/>
    </source>
</evidence>
<keyword evidence="3" id="KW-0862">Zinc</keyword>
<dbReference type="InterPro" id="IPR000962">
    <property type="entry name" value="Znf_DskA_TraR"/>
</dbReference>